<dbReference type="EMBL" id="KX501135">
    <property type="protein sequence ID" value="AQN32077.1"/>
    <property type="molecule type" value="Genomic_DNA"/>
</dbReference>
<reference evidence="5" key="1">
    <citation type="journal article" date="2016" name="Microbiome">
        <title>Transmission of viruses via our microbiomes.</title>
        <authorList>
            <person name="Ly M."/>
            <person name="Jones M.B."/>
            <person name="Abeles S.R."/>
            <person name="Santiago-Rodriguez T.M."/>
            <person name="Gao J."/>
            <person name="Chan I.C."/>
            <person name="Ghose C."/>
            <person name="Pride D.T."/>
        </authorList>
    </citation>
    <scope>NUCLEOTIDE SEQUENCE</scope>
    <source>
        <strain evidence="1">CA39E</strain>
        <strain evidence="2">CA40A</strain>
        <strain evidence="3">CA40B</strain>
        <strain evidence="4">CA40C</strain>
        <strain evidence="5">CA40D</strain>
        <strain evidence="6">CA40E</strain>
    </source>
</reference>
<proteinExistence type="predicted"/>
<evidence type="ECO:0000313" key="2">
    <source>
        <dbReference type="EMBL" id="AQN32077.1"/>
    </source>
</evidence>
<dbReference type="EMBL" id="KX501138">
    <property type="protein sequence ID" value="AQN32125.1"/>
    <property type="molecule type" value="Genomic_DNA"/>
</dbReference>
<evidence type="ECO:0000313" key="1">
    <source>
        <dbReference type="EMBL" id="AQN32061.1"/>
    </source>
</evidence>
<evidence type="ECO:0000313" key="6">
    <source>
        <dbReference type="EMBL" id="AQN32141.1"/>
    </source>
</evidence>
<organism evidence="5">
    <name type="scientific">Phage DP-2017a</name>
    <dbReference type="NCBI Taxonomy" id="1955560"/>
    <lineage>
        <taxon>Viruses</taxon>
    </lineage>
</organism>
<dbReference type="EMBL" id="KX501137">
    <property type="protein sequence ID" value="AQN32109.1"/>
    <property type="molecule type" value="Genomic_DNA"/>
</dbReference>
<protein>
    <submittedName>
        <fullName evidence="5">Uncharacterized protein</fullName>
    </submittedName>
</protein>
<name>A0A1Q1PVM0_9VIRU</name>
<dbReference type="EMBL" id="KX501139">
    <property type="protein sequence ID" value="AQN32141.1"/>
    <property type="molecule type" value="Genomic_DNA"/>
</dbReference>
<evidence type="ECO:0000313" key="5">
    <source>
        <dbReference type="EMBL" id="AQN32125.1"/>
    </source>
</evidence>
<sequence>MILISADIPLWGFIRVQIPENSGSIAFTLVLISLISFIENKWKEDTFSHFPSTNRHKFLATRALFWVLCSNGKLTK</sequence>
<evidence type="ECO:0000313" key="4">
    <source>
        <dbReference type="EMBL" id="AQN32109.1"/>
    </source>
</evidence>
<dbReference type="EMBL" id="KX501134">
    <property type="protein sequence ID" value="AQN32061.1"/>
    <property type="molecule type" value="Genomic_DNA"/>
</dbReference>
<dbReference type="EMBL" id="KX501136">
    <property type="protein sequence ID" value="AQN32093.1"/>
    <property type="molecule type" value="Genomic_DNA"/>
</dbReference>
<evidence type="ECO:0000313" key="3">
    <source>
        <dbReference type="EMBL" id="AQN32093.1"/>
    </source>
</evidence>
<accession>A0A1Q1PVM0</accession>